<keyword evidence="3" id="KW-0812">Transmembrane</keyword>
<proteinExistence type="predicted"/>
<feature type="region of interest" description="Disordered" evidence="2">
    <location>
        <begin position="638"/>
        <end position="721"/>
    </location>
</feature>
<dbReference type="EMBL" id="JANBVO010000062">
    <property type="protein sequence ID" value="KAJ9132014.1"/>
    <property type="molecule type" value="Genomic_DNA"/>
</dbReference>
<dbReference type="SUPFAM" id="SSF56300">
    <property type="entry name" value="Metallo-dependent phosphatases"/>
    <property type="match status" value="1"/>
</dbReference>
<feature type="compositionally biased region" description="Gly residues" evidence="2">
    <location>
        <begin position="710"/>
        <end position="720"/>
    </location>
</feature>
<evidence type="ECO:0000256" key="2">
    <source>
        <dbReference type="SAM" id="MobiDB-lite"/>
    </source>
</evidence>
<dbReference type="InterPro" id="IPR033308">
    <property type="entry name" value="PGAP5/Cdc1/Ted1"/>
</dbReference>
<sequence length="761" mass="84240">MAPPPHHHHHPPPPPPYYSNGNGNGNGNGNQGLYHYSNPLRHEESSVVDECLSVAREIARSAWRFWRGRGRHAVHALLLRSARQLRRNMAMRRLLSFPHLLVVAWVLVLLWGERWVFRSRVDDCRWSNWEKWPSGANPHHLIFVADPQIIDPHSYPGRPWPLSSLTVLITDNYLRRSYNQLQLQLHPDTVFFLGDLFDGGREWKTIHGEFVDPEWNHRPEGEKSHARKWKKKYGEDYWLKEYARFGDIFFGPWNDGGTEPGEGQRGRKLIASLPGNHDLGFGSEVKMAVRNRFEAYFGDANRVDVIGNHSFVSVDTVSLSARSAEEAARADLRNIYKPAEIFLDEVKGTKRRAVERELRFWQGDVEELQHKHGIEDLETADFTKSLTLDPAEAKAELPTILLTHVPLYRPPGTPCGPMREHWPPTKPPKGQAGPVVPDHRNAITVAKGYQYQNVLSEADSAQIVDKVGGVVHAFSGDDHDYCELAHDERQGNVREITVKSMSMAMGVPTPGFLMVSLHNPVDPATGAPLSSGGGDGSATLQTHLCLLPNQISTFARYGGFALVCAALLVVRALLVPVLGLTPFALDSAFAAGEGGSSGEASSILPVFNSKAKLDDYDAHGGTSGAGYSASHFLASSAASRTRDRSSSLGVRPGGLAAQARNASPKDAQHHHHQPGTSPRRGGRWGWGEARSPKIEISGDDDDYDDYTGRGSRGLTGGGGRWRAAARPRRGRMGVVVREVWTTAWRVAWMVVVVWGYIAYKG</sequence>
<dbReference type="PANTHER" id="PTHR13315">
    <property type="entry name" value="METALLO PHOSPHOESTERASE RELATED"/>
    <property type="match status" value="1"/>
</dbReference>
<accession>A0AA38VGU0</accession>
<evidence type="ECO:0000256" key="1">
    <source>
        <dbReference type="ARBA" id="ARBA00023136"/>
    </source>
</evidence>
<dbReference type="InterPro" id="IPR029052">
    <property type="entry name" value="Metallo-depent_PP-like"/>
</dbReference>
<gene>
    <name evidence="4" type="ORF">NKR23_g11497</name>
</gene>
<protein>
    <submittedName>
        <fullName evidence="4">Manganese ion homeostasis</fullName>
    </submittedName>
</protein>
<keyword evidence="5" id="KW-1185">Reference proteome</keyword>
<feature type="transmembrane region" description="Helical" evidence="3">
    <location>
        <begin position="94"/>
        <end position="112"/>
    </location>
</feature>
<dbReference type="Proteomes" id="UP001174694">
    <property type="component" value="Unassembled WGS sequence"/>
</dbReference>
<feature type="region of interest" description="Disordered" evidence="2">
    <location>
        <begin position="1"/>
        <end position="35"/>
    </location>
</feature>
<comment type="caution">
    <text evidence="4">The sequence shown here is derived from an EMBL/GenBank/DDBJ whole genome shotgun (WGS) entry which is preliminary data.</text>
</comment>
<evidence type="ECO:0000313" key="5">
    <source>
        <dbReference type="Proteomes" id="UP001174694"/>
    </source>
</evidence>
<name>A0AA38VGU0_9PEZI</name>
<evidence type="ECO:0000313" key="4">
    <source>
        <dbReference type="EMBL" id="KAJ9132014.1"/>
    </source>
</evidence>
<keyword evidence="3" id="KW-1133">Transmembrane helix</keyword>
<evidence type="ECO:0000256" key="3">
    <source>
        <dbReference type="SAM" id="Phobius"/>
    </source>
</evidence>
<dbReference type="GO" id="GO:0006506">
    <property type="term" value="P:GPI anchor biosynthetic process"/>
    <property type="evidence" value="ECO:0007669"/>
    <property type="project" value="InterPro"/>
</dbReference>
<dbReference type="GO" id="GO:0005783">
    <property type="term" value="C:endoplasmic reticulum"/>
    <property type="evidence" value="ECO:0007669"/>
    <property type="project" value="TreeGrafter"/>
</dbReference>
<reference evidence="4" key="1">
    <citation type="submission" date="2022-07" db="EMBL/GenBank/DDBJ databases">
        <title>Fungi with potential for degradation of polypropylene.</title>
        <authorList>
            <person name="Gostincar C."/>
        </authorList>
    </citation>
    <scope>NUCLEOTIDE SEQUENCE</scope>
    <source>
        <strain evidence="4">EXF-13308</strain>
    </source>
</reference>
<dbReference type="PANTHER" id="PTHR13315:SF4">
    <property type="entry name" value="METALLOPHOSPHOESTERASE, ISOFORM E"/>
    <property type="match status" value="1"/>
</dbReference>
<keyword evidence="1 3" id="KW-0472">Membrane</keyword>
<dbReference type="AlphaFoldDB" id="A0AA38VGU0"/>
<organism evidence="4 5">
    <name type="scientific">Pleurostoma richardsiae</name>
    <dbReference type="NCBI Taxonomy" id="41990"/>
    <lineage>
        <taxon>Eukaryota</taxon>
        <taxon>Fungi</taxon>
        <taxon>Dikarya</taxon>
        <taxon>Ascomycota</taxon>
        <taxon>Pezizomycotina</taxon>
        <taxon>Sordariomycetes</taxon>
        <taxon>Sordariomycetidae</taxon>
        <taxon>Calosphaeriales</taxon>
        <taxon>Pleurostomataceae</taxon>
        <taxon>Pleurostoma</taxon>
    </lineage>
</organism>
<feature type="compositionally biased region" description="Basic residues" evidence="2">
    <location>
        <begin position="1"/>
        <end position="11"/>
    </location>
</feature>
<dbReference type="GO" id="GO:0016020">
    <property type="term" value="C:membrane"/>
    <property type="evidence" value="ECO:0007669"/>
    <property type="project" value="GOC"/>
</dbReference>